<dbReference type="Gene3D" id="3.20.20.80">
    <property type="entry name" value="Glycosidases"/>
    <property type="match status" value="1"/>
</dbReference>
<dbReference type="AlphaFoldDB" id="A0AAW3JT39"/>
<dbReference type="EMBL" id="LLKB01000005">
    <property type="protein sequence ID" value="KQC85218.1"/>
    <property type="molecule type" value="Genomic_DNA"/>
</dbReference>
<evidence type="ECO:0000259" key="9">
    <source>
        <dbReference type="SMART" id="SM00635"/>
    </source>
</evidence>
<accession>A0AAW3JT39</accession>
<protein>
    <recommendedName>
        <fullName evidence="9">BIG2 domain-containing protein</fullName>
    </recommendedName>
</protein>
<dbReference type="InterPro" id="IPR032675">
    <property type="entry name" value="LRR_dom_sf"/>
</dbReference>
<evidence type="ECO:0000256" key="7">
    <source>
        <dbReference type="SAM" id="MobiDB-lite"/>
    </source>
</evidence>
<dbReference type="Gene3D" id="3.80.10.10">
    <property type="entry name" value="Ribonuclease Inhibitor"/>
    <property type="match status" value="1"/>
</dbReference>
<feature type="signal peptide" evidence="8">
    <location>
        <begin position="1"/>
        <end position="30"/>
    </location>
</feature>
<keyword evidence="11" id="KW-1185">Reference proteome</keyword>
<evidence type="ECO:0000256" key="5">
    <source>
        <dbReference type="ARBA" id="ARBA00023295"/>
    </source>
</evidence>
<keyword evidence="6" id="KW-0624">Polysaccharide degradation</keyword>
<dbReference type="SUPFAM" id="SSF51445">
    <property type="entry name" value="(Trans)glycosidases"/>
    <property type="match status" value="1"/>
</dbReference>
<dbReference type="InterPro" id="IPR018087">
    <property type="entry name" value="Glyco_hydro_5_CS"/>
</dbReference>
<evidence type="ECO:0000256" key="1">
    <source>
        <dbReference type="ARBA" id="ARBA00005641"/>
    </source>
</evidence>
<feature type="compositionally biased region" description="Low complexity" evidence="7">
    <location>
        <begin position="811"/>
        <end position="829"/>
    </location>
</feature>
<organism evidence="10 11">
    <name type="scientific">Butyribacter intestini</name>
    <dbReference type="NCBI Taxonomy" id="1703332"/>
    <lineage>
        <taxon>Bacteria</taxon>
        <taxon>Bacillati</taxon>
        <taxon>Bacillota</taxon>
        <taxon>Clostridia</taxon>
        <taxon>Lachnospirales</taxon>
        <taxon>Lachnospiraceae</taxon>
        <taxon>Butyribacter</taxon>
    </lineage>
</organism>
<sequence>MKKSLKKIMTFALSAAMAVTGMSGTSFASAATKTNEGGAVMASSTNEVETPDNPSPYTDLSAGEIISEMGTGWNLGNTLEGHQNYAVGETVWQGAKTTKAFVKYVHDAGFNTIRIPVTWGNMINADYSINEEWMNRVQDVVDYATAENMYVVLNIHHDGTDNNSDYKGTYGDEKYSHGWLDITSDDETVWSGVKTKFAGVWKTIAERFKNYDEHLILESMNEVYIHGQGWTADAESISKQNKKINELNQIFVDTVRATGSNNAKRWLTVCSLNTNIKYALGNYSTSFEIPKDSAAGKIMVTVHDYDAYNKNSVNEATDASYANQFKQLKSKFVDKGVPVLVDEYGFQTKIIPDARACKFEGVNYLAKKYGMVVVAWDNNGAGSGESFRILNRYFNKPYSVKTVSAIMRGYFVDTEAPQYRFDASDGELAIIKMTSVKTDTDDVTLKVGEKKQITATTEPAGNNDVVLWKSDDSSVASVYNGKITATGVGTTTIHAYSQADAYDSSTTTKVEKTIKVTVEKTDLAKATTAITTDFDSYKLEEKQSAFINAIAKAADGSANGAAIRYSSSNEKIATVSRNGKIAATGTGVAVISVITADGFEKSINVTVGSVTESAYETNLGLRLYYFDEAANSYNYTDVATDRVAVKADGEYTLTIDADKDLNDIAKKALADANGNACINHIASLYIMDADVASQKLTKSQVQSGNIIYKKFVVNDTKEIEITNKEAKSVMSGTTFDTGNPLNVWDGSVISSGIESKTSSEGAQYLDFASDLGSVKKISVTFTLSGLSSMAASKDDEQPDSKLDEDDDNPNKNDNSNNGSNDNKNDNTNTSEAKNVKIGNVTYKYIKSSNKITGVEYASNSKKASLKTVSIPATITVGKTKYKVVKISNSVFKNAKKLTTVTIGSNVKQIGKDVFNGCTKLKSVKVNSKVITKVGANTFKKTASKLVIKVPSAKLSSYKKIFKGKGQSKKAVIKK</sequence>
<dbReference type="PANTHER" id="PTHR31297:SF41">
    <property type="entry name" value="ENDOGLUCANASE, PUTATIVE (AFU_ORTHOLOGUE AFUA_5G01830)-RELATED"/>
    <property type="match status" value="1"/>
</dbReference>
<proteinExistence type="inferred from homology"/>
<dbReference type="InterPro" id="IPR026906">
    <property type="entry name" value="LRR_5"/>
</dbReference>
<feature type="chain" id="PRO_5044002787" description="BIG2 domain-containing protein" evidence="8">
    <location>
        <begin position="31"/>
        <end position="974"/>
    </location>
</feature>
<dbReference type="PROSITE" id="PS00659">
    <property type="entry name" value="GLYCOSYL_HYDROL_F5"/>
    <property type="match status" value="1"/>
</dbReference>
<dbReference type="PANTHER" id="PTHR31297">
    <property type="entry name" value="GLUCAN ENDO-1,6-BETA-GLUCOSIDASE B"/>
    <property type="match status" value="1"/>
</dbReference>
<reference evidence="10 11" key="1">
    <citation type="submission" date="2015-10" db="EMBL/GenBank/DDBJ databases">
        <title>Butyribacter intestini gen. nov., sp. nov., a butyric acid-producing bacterium of the family Lachnospiraceae isolated from the human faeces.</title>
        <authorList>
            <person name="Zou Y."/>
            <person name="Xue W."/>
            <person name="Luo G."/>
            <person name="Lv M."/>
        </authorList>
    </citation>
    <scope>NUCLEOTIDE SEQUENCE [LARGE SCALE GENOMIC DNA]</scope>
    <source>
        <strain evidence="10 11">TF01-11</strain>
    </source>
</reference>
<dbReference type="GO" id="GO:0009986">
    <property type="term" value="C:cell surface"/>
    <property type="evidence" value="ECO:0007669"/>
    <property type="project" value="TreeGrafter"/>
</dbReference>
<dbReference type="SMART" id="SM00635">
    <property type="entry name" value="BID_2"/>
    <property type="match status" value="2"/>
</dbReference>
<comment type="similarity">
    <text evidence="1">Belongs to the glycosyl hydrolase 5 (cellulase A) family.</text>
</comment>
<feature type="domain" description="BIG2" evidence="9">
    <location>
        <begin position="526"/>
        <end position="605"/>
    </location>
</feature>
<dbReference type="InterPro" id="IPR001547">
    <property type="entry name" value="Glyco_hydro_5"/>
</dbReference>
<dbReference type="RefSeq" id="WP_055944902.1">
    <property type="nucleotide sequence ID" value="NZ_JAQDCV010000005.1"/>
</dbReference>
<keyword evidence="8" id="KW-0732">Signal</keyword>
<evidence type="ECO:0000256" key="2">
    <source>
        <dbReference type="ARBA" id="ARBA00022801"/>
    </source>
</evidence>
<dbReference type="GO" id="GO:0030245">
    <property type="term" value="P:cellulose catabolic process"/>
    <property type="evidence" value="ECO:0007669"/>
    <property type="project" value="UniProtKB-KW"/>
</dbReference>
<evidence type="ECO:0000313" key="10">
    <source>
        <dbReference type="EMBL" id="KQC85218.1"/>
    </source>
</evidence>
<dbReference type="GO" id="GO:0005576">
    <property type="term" value="C:extracellular region"/>
    <property type="evidence" value="ECO:0007669"/>
    <property type="project" value="TreeGrafter"/>
</dbReference>
<dbReference type="Proteomes" id="UP000050833">
    <property type="component" value="Unassembled WGS sequence"/>
</dbReference>
<feature type="region of interest" description="Disordered" evidence="7">
    <location>
        <begin position="788"/>
        <end position="832"/>
    </location>
</feature>
<evidence type="ECO:0000256" key="8">
    <source>
        <dbReference type="SAM" id="SignalP"/>
    </source>
</evidence>
<evidence type="ECO:0000256" key="6">
    <source>
        <dbReference type="ARBA" id="ARBA00023326"/>
    </source>
</evidence>
<feature type="domain" description="BIG2" evidence="9">
    <location>
        <begin position="432"/>
        <end position="507"/>
    </location>
</feature>
<dbReference type="InterPro" id="IPR008964">
    <property type="entry name" value="Invasin/intimin_cell_adhesion"/>
</dbReference>
<dbReference type="Pfam" id="PF02368">
    <property type="entry name" value="Big_2"/>
    <property type="match status" value="2"/>
</dbReference>
<evidence type="ECO:0000313" key="11">
    <source>
        <dbReference type="Proteomes" id="UP000050833"/>
    </source>
</evidence>
<name>A0AAW3JT39_9FIRM</name>
<dbReference type="Pfam" id="PF00150">
    <property type="entry name" value="Cellulase"/>
    <property type="match status" value="1"/>
</dbReference>
<comment type="caution">
    <text evidence="10">The sequence shown here is derived from an EMBL/GenBank/DDBJ whole genome shotgun (WGS) entry which is preliminary data.</text>
</comment>
<dbReference type="InterPro" id="IPR003343">
    <property type="entry name" value="Big_2"/>
</dbReference>
<dbReference type="SUPFAM" id="SSF49373">
    <property type="entry name" value="Invasin/intimin cell-adhesion fragments"/>
    <property type="match status" value="2"/>
</dbReference>
<dbReference type="Pfam" id="PF13306">
    <property type="entry name" value="LRR_5"/>
    <property type="match status" value="1"/>
</dbReference>
<keyword evidence="2" id="KW-0378">Hydrolase</keyword>
<dbReference type="GO" id="GO:0008422">
    <property type="term" value="F:beta-glucosidase activity"/>
    <property type="evidence" value="ECO:0007669"/>
    <property type="project" value="TreeGrafter"/>
</dbReference>
<keyword evidence="3" id="KW-0136">Cellulose degradation</keyword>
<dbReference type="Gene3D" id="2.60.40.1080">
    <property type="match status" value="2"/>
</dbReference>
<keyword evidence="5" id="KW-0326">Glycosidase</keyword>
<keyword evidence="4" id="KW-0119">Carbohydrate metabolism</keyword>
<dbReference type="InterPro" id="IPR017853">
    <property type="entry name" value="GH"/>
</dbReference>
<gene>
    <name evidence="10" type="ORF">APZ18_11010</name>
</gene>
<dbReference type="InterPro" id="IPR050386">
    <property type="entry name" value="Glycosyl_hydrolase_5"/>
</dbReference>
<evidence type="ECO:0000256" key="4">
    <source>
        <dbReference type="ARBA" id="ARBA00023277"/>
    </source>
</evidence>
<evidence type="ECO:0000256" key="3">
    <source>
        <dbReference type="ARBA" id="ARBA00023001"/>
    </source>
</evidence>
<feature type="compositionally biased region" description="Basic and acidic residues" evidence="7">
    <location>
        <begin position="792"/>
        <end position="801"/>
    </location>
</feature>